<dbReference type="InterPro" id="IPR017853">
    <property type="entry name" value="GH"/>
</dbReference>
<sequence>MKKKISVHFTIIFLYVSTFFIYAQEKTEGQTYSPAAKEDLWYKNSIIYNLDVDSFYDADGDGIGDFSGLKEKLYYLKSLGIDAIWLSPFQKSPNRDNGYDIEDYYMVHPDYGTAGDMVAFFHLANALGIRIITDMVVNHTSNEHRWFQEAVKDKESKYRDYYVWSDERPDDWDKGMVFPGVQDKTWTYHPEAGAYYYHRFYEFQPDLNNRNPKVREEVDKILGYWLWMGVAGFRLDAVPFIIEDPYTGVEDPDLDFGMVSDFRKFMQWRRGDAIILGEANVEPGENKNYFGDDGEGMHMMFNFYVNQHLFHSMATSDKSSLEKALLDTQDIPQISQWAHFLRNHDELDLGRLTESQQHEVFAAYGPDEDMQVYERGIRRRLAPMLDNNRKNLEFAYSLIFSLPGTPVIRYGDEIGMGDNLNLPEREAVRTPMQWNDEKNGGFSIAEKPENPVIDEGLYSYDRVNVALQQQDPGSFLNWTANLIRIRKQCPEIGMAGWELIDTGSPHVMGIRYFSGKESLIVFHNFSEGIQKLKLQKKSFGEKHVSLFQNGVNFGTRGDFYHIDFEGYGYQWIRVIGGSY</sequence>
<accession>A0A074L3A3</accession>
<keyword evidence="1" id="KW-0812">Transmembrane</keyword>
<dbReference type="SMART" id="SM00642">
    <property type="entry name" value="Aamy"/>
    <property type="match status" value="1"/>
</dbReference>
<evidence type="ECO:0000256" key="1">
    <source>
        <dbReference type="SAM" id="Phobius"/>
    </source>
</evidence>
<evidence type="ECO:0000313" key="4">
    <source>
        <dbReference type="Proteomes" id="UP000027821"/>
    </source>
</evidence>
<dbReference type="Proteomes" id="UP000027821">
    <property type="component" value="Unassembled WGS sequence"/>
</dbReference>
<dbReference type="AlphaFoldDB" id="A0A074L3A3"/>
<keyword evidence="4" id="KW-1185">Reference proteome</keyword>
<reference evidence="3 4" key="1">
    <citation type="submission" date="2014-04" db="EMBL/GenBank/DDBJ databases">
        <title>Characterization and application of a salt tolerant electro-active bacterium.</title>
        <authorList>
            <person name="Yang L."/>
            <person name="Wei S."/>
            <person name="Tay Q.X.M."/>
        </authorList>
    </citation>
    <scope>NUCLEOTIDE SEQUENCE [LARGE SCALE GENOMIC DNA]</scope>
    <source>
        <strain evidence="3 4">LY1</strain>
    </source>
</reference>
<gene>
    <name evidence="3" type="ORF">EL17_06375</name>
</gene>
<dbReference type="eggNOG" id="COG0366">
    <property type="taxonomic scope" value="Bacteria"/>
</dbReference>
<evidence type="ECO:0000313" key="3">
    <source>
        <dbReference type="EMBL" id="KEO74358.1"/>
    </source>
</evidence>
<dbReference type="PANTHER" id="PTHR10357">
    <property type="entry name" value="ALPHA-AMYLASE FAMILY MEMBER"/>
    <property type="match status" value="1"/>
</dbReference>
<dbReference type="PANTHER" id="PTHR10357:SF219">
    <property type="entry name" value="MALTOSE ALPHA-D-GLUCOSYLTRANSFERASE"/>
    <property type="match status" value="1"/>
</dbReference>
<keyword evidence="1" id="KW-1133">Transmembrane helix</keyword>
<feature type="transmembrane region" description="Helical" evidence="1">
    <location>
        <begin position="7"/>
        <end position="23"/>
    </location>
</feature>
<dbReference type="OrthoDB" id="9806009at2"/>
<dbReference type="InterPro" id="IPR006047">
    <property type="entry name" value="GH13_cat_dom"/>
</dbReference>
<dbReference type="RefSeq" id="WP_084166139.1">
    <property type="nucleotide sequence ID" value="NZ_JMIH01000015.1"/>
</dbReference>
<dbReference type="EMBL" id="JMIH01000015">
    <property type="protein sequence ID" value="KEO74358.1"/>
    <property type="molecule type" value="Genomic_DNA"/>
</dbReference>
<dbReference type="Pfam" id="PF00128">
    <property type="entry name" value="Alpha-amylase"/>
    <property type="match status" value="2"/>
</dbReference>
<dbReference type="Gene3D" id="3.90.400.10">
    <property type="entry name" value="Oligo-1,6-glucosidase, Domain 2"/>
    <property type="match status" value="1"/>
</dbReference>
<comment type="caution">
    <text evidence="3">The sequence shown here is derived from an EMBL/GenBank/DDBJ whole genome shotgun (WGS) entry which is preliminary data.</text>
</comment>
<evidence type="ECO:0000259" key="2">
    <source>
        <dbReference type="SMART" id="SM00642"/>
    </source>
</evidence>
<dbReference type="SUPFAM" id="SSF51445">
    <property type="entry name" value="(Trans)glycosidases"/>
    <property type="match status" value="1"/>
</dbReference>
<protein>
    <submittedName>
        <fullName evidence="3">Trehalose synthase</fullName>
    </submittedName>
</protein>
<keyword evidence="1" id="KW-0472">Membrane</keyword>
<dbReference type="STRING" id="1048983.EL17_06375"/>
<dbReference type="Gene3D" id="3.20.20.80">
    <property type="entry name" value="Glycosidases"/>
    <property type="match status" value="1"/>
</dbReference>
<name>A0A074L3A3_9BACT</name>
<organism evidence="3 4">
    <name type="scientific">Anditalea andensis</name>
    <dbReference type="NCBI Taxonomy" id="1048983"/>
    <lineage>
        <taxon>Bacteria</taxon>
        <taxon>Pseudomonadati</taxon>
        <taxon>Bacteroidota</taxon>
        <taxon>Cytophagia</taxon>
        <taxon>Cytophagales</taxon>
        <taxon>Cytophagaceae</taxon>
        <taxon>Anditalea</taxon>
    </lineage>
</organism>
<dbReference type="GO" id="GO:0005975">
    <property type="term" value="P:carbohydrate metabolic process"/>
    <property type="evidence" value="ECO:0007669"/>
    <property type="project" value="InterPro"/>
</dbReference>
<proteinExistence type="predicted"/>
<dbReference type="InterPro" id="IPR045857">
    <property type="entry name" value="O16G_dom_2"/>
</dbReference>
<dbReference type="CDD" id="cd11334">
    <property type="entry name" value="AmyAc_TreS"/>
    <property type="match status" value="1"/>
</dbReference>
<feature type="domain" description="Glycosyl hydrolase family 13 catalytic" evidence="2">
    <location>
        <begin position="49"/>
        <end position="466"/>
    </location>
</feature>